<keyword evidence="4" id="KW-1185">Reference proteome</keyword>
<proteinExistence type="predicted"/>
<gene>
    <name evidence="3" type="ORF">GGR12_001834</name>
</gene>
<sequence>MGHVESGGEVAGPEASGLKTAAGLFRSRPFWKARTAPHPVWDLWWGLKKEFSILGAPASWLTTPGSWGYFGNDFVSGLRRNRSTLRSFALLDAAPDQFEGTTALAALNAARHQQMFQLVALGYISIPVTIVLGLAEVMPDSLIATFRDHHELVLNLVAMLTIGAAIYMIGLWRARQLVAVLELWRLERGLPPGGVRPAPAPRREPRPKARAKATSQGT</sequence>
<comment type="caution">
    <text evidence="3">The sequence shown here is derived from an EMBL/GenBank/DDBJ whole genome shotgun (WGS) entry which is preliminary data.</text>
</comment>
<dbReference type="Proteomes" id="UP000529946">
    <property type="component" value="Unassembled WGS sequence"/>
</dbReference>
<evidence type="ECO:0000313" key="4">
    <source>
        <dbReference type="Proteomes" id="UP000529946"/>
    </source>
</evidence>
<keyword evidence="2" id="KW-0812">Transmembrane</keyword>
<protein>
    <submittedName>
        <fullName evidence="3">Uncharacterized protein</fullName>
    </submittedName>
</protein>
<keyword evidence="2" id="KW-1133">Transmembrane helix</keyword>
<name>A0A7W6NPJ7_9CAUL</name>
<evidence type="ECO:0000313" key="3">
    <source>
        <dbReference type="EMBL" id="MBB4082968.1"/>
    </source>
</evidence>
<evidence type="ECO:0000256" key="2">
    <source>
        <dbReference type="SAM" id="Phobius"/>
    </source>
</evidence>
<feature type="transmembrane region" description="Helical" evidence="2">
    <location>
        <begin position="115"/>
        <end position="132"/>
    </location>
</feature>
<dbReference type="EMBL" id="JACIDM010000002">
    <property type="protein sequence ID" value="MBB4082968.1"/>
    <property type="molecule type" value="Genomic_DNA"/>
</dbReference>
<accession>A0A7W6NPJ7</accession>
<evidence type="ECO:0000256" key="1">
    <source>
        <dbReference type="SAM" id="MobiDB-lite"/>
    </source>
</evidence>
<dbReference type="AlphaFoldDB" id="A0A7W6NPJ7"/>
<reference evidence="3 4" key="1">
    <citation type="submission" date="2020-08" db="EMBL/GenBank/DDBJ databases">
        <title>Genomic Encyclopedia of Type Strains, Phase IV (KMG-IV): sequencing the most valuable type-strain genomes for metagenomic binning, comparative biology and taxonomic classification.</title>
        <authorList>
            <person name="Goeker M."/>
        </authorList>
    </citation>
    <scope>NUCLEOTIDE SEQUENCE [LARGE SCALE GENOMIC DNA]</scope>
    <source>
        <strain evidence="3 4">DSM 23960</strain>
    </source>
</reference>
<feature type="region of interest" description="Disordered" evidence="1">
    <location>
        <begin position="191"/>
        <end position="218"/>
    </location>
</feature>
<organism evidence="3 4">
    <name type="scientific">Brevundimonas lenta</name>
    <dbReference type="NCBI Taxonomy" id="424796"/>
    <lineage>
        <taxon>Bacteria</taxon>
        <taxon>Pseudomonadati</taxon>
        <taxon>Pseudomonadota</taxon>
        <taxon>Alphaproteobacteria</taxon>
        <taxon>Caulobacterales</taxon>
        <taxon>Caulobacteraceae</taxon>
        <taxon>Brevundimonas</taxon>
    </lineage>
</organism>
<keyword evidence="2" id="KW-0472">Membrane</keyword>
<dbReference type="RefSeq" id="WP_183204112.1">
    <property type="nucleotide sequence ID" value="NZ_BAAAER010000001.1"/>
</dbReference>
<feature type="transmembrane region" description="Helical" evidence="2">
    <location>
        <begin position="152"/>
        <end position="172"/>
    </location>
</feature>